<name>A0ACB9KV32_BAUVA</name>
<gene>
    <name evidence="1" type="ORF">L6164_034399</name>
</gene>
<sequence>MFSCSVSQVACRTFRFHDFIIDAMNAEDDLTFNDTLVALRLMRAQFPKIQKHCERQNASRSRSREYVVKRMEDEKKRDMKFLGGLKHMFIIQSWNLALDITSFALFCH</sequence>
<dbReference type="EMBL" id="CM039438">
    <property type="protein sequence ID" value="KAI4301083.1"/>
    <property type="molecule type" value="Genomic_DNA"/>
</dbReference>
<reference evidence="1 2" key="1">
    <citation type="journal article" date="2022" name="DNA Res.">
        <title>Chromosomal-level genome assembly of the orchid tree Bauhinia variegata (Leguminosae; Cercidoideae) supports the allotetraploid origin hypothesis of Bauhinia.</title>
        <authorList>
            <person name="Zhong Y."/>
            <person name="Chen Y."/>
            <person name="Zheng D."/>
            <person name="Pang J."/>
            <person name="Liu Y."/>
            <person name="Luo S."/>
            <person name="Meng S."/>
            <person name="Qian L."/>
            <person name="Wei D."/>
            <person name="Dai S."/>
            <person name="Zhou R."/>
        </authorList>
    </citation>
    <scope>NUCLEOTIDE SEQUENCE [LARGE SCALE GENOMIC DNA]</scope>
    <source>
        <strain evidence="1">BV-YZ2020</strain>
    </source>
</reference>
<protein>
    <submittedName>
        <fullName evidence="1">Uncharacterized protein</fullName>
    </submittedName>
</protein>
<dbReference type="Proteomes" id="UP000828941">
    <property type="component" value="Chromosome 13"/>
</dbReference>
<organism evidence="1 2">
    <name type="scientific">Bauhinia variegata</name>
    <name type="common">Purple orchid tree</name>
    <name type="synonym">Phanera variegata</name>
    <dbReference type="NCBI Taxonomy" id="167791"/>
    <lineage>
        <taxon>Eukaryota</taxon>
        <taxon>Viridiplantae</taxon>
        <taxon>Streptophyta</taxon>
        <taxon>Embryophyta</taxon>
        <taxon>Tracheophyta</taxon>
        <taxon>Spermatophyta</taxon>
        <taxon>Magnoliopsida</taxon>
        <taxon>eudicotyledons</taxon>
        <taxon>Gunneridae</taxon>
        <taxon>Pentapetalae</taxon>
        <taxon>rosids</taxon>
        <taxon>fabids</taxon>
        <taxon>Fabales</taxon>
        <taxon>Fabaceae</taxon>
        <taxon>Cercidoideae</taxon>
        <taxon>Cercideae</taxon>
        <taxon>Bauhiniinae</taxon>
        <taxon>Bauhinia</taxon>
    </lineage>
</organism>
<proteinExistence type="predicted"/>
<keyword evidence="2" id="KW-1185">Reference proteome</keyword>
<evidence type="ECO:0000313" key="1">
    <source>
        <dbReference type="EMBL" id="KAI4301083.1"/>
    </source>
</evidence>
<accession>A0ACB9KV32</accession>
<evidence type="ECO:0000313" key="2">
    <source>
        <dbReference type="Proteomes" id="UP000828941"/>
    </source>
</evidence>
<comment type="caution">
    <text evidence="1">The sequence shown here is derived from an EMBL/GenBank/DDBJ whole genome shotgun (WGS) entry which is preliminary data.</text>
</comment>